<dbReference type="GO" id="GO:0046872">
    <property type="term" value="F:metal ion binding"/>
    <property type="evidence" value="ECO:0007669"/>
    <property type="project" value="UniProtKB-KW"/>
</dbReference>
<dbReference type="InterPro" id="IPR018299">
    <property type="entry name" value="Alkaline_phosphatase_AS"/>
</dbReference>
<feature type="active site" description="Phosphoserine intermediate" evidence="13">
    <location>
        <position position="112"/>
    </location>
</feature>
<name>A0A9Q0N568_9DIPT</name>
<dbReference type="PANTHER" id="PTHR11596:SF91">
    <property type="entry name" value="ALKALINE PHOSPHATASE-RELATED"/>
    <property type="match status" value="1"/>
</dbReference>
<dbReference type="CDD" id="cd16012">
    <property type="entry name" value="ALP"/>
    <property type="match status" value="1"/>
</dbReference>
<keyword evidence="8 14" id="KW-0862">Zinc</keyword>
<dbReference type="InterPro" id="IPR017850">
    <property type="entry name" value="Alkaline_phosphatase_core_sf"/>
</dbReference>
<dbReference type="GO" id="GO:0004035">
    <property type="term" value="F:alkaline phosphatase activity"/>
    <property type="evidence" value="ECO:0007669"/>
    <property type="project" value="UniProtKB-EC"/>
</dbReference>
<dbReference type="Proteomes" id="UP001151699">
    <property type="component" value="Chromosome B"/>
</dbReference>
<evidence type="ECO:0000256" key="10">
    <source>
        <dbReference type="ARBA" id="ARBA00023136"/>
    </source>
</evidence>
<reference evidence="18" key="1">
    <citation type="submission" date="2022-07" db="EMBL/GenBank/DDBJ databases">
        <authorList>
            <person name="Trinca V."/>
            <person name="Uliana J.V.C."/>
            <person name="Torres T.T."/>
            <person name="Ward R.J."/>
            <person name="Monesi N."/>
        </authorList>
    </citation>
    <scope>NUCLEOTIDE SEQUENCE</scope>
    <source>
        <strain evidence="18">HSMRA1968</strain>
        <tissue evidence="18">Whole embryos</tissue>
    </source>
</reference>
<accession>A0A9Q0N568</accession>
<dbReference type="Gene3D" id="3.40.720.10">
    <property type="entry name" value="Alkaline Phosphatase, subunit A"/>
    <property type="match status" value="1"/>
</dbReference>
<keyword evidence="7 16" id="KW-0378">Hydrolase</keyword>
<evidence type="ECO:0000256" key="6">
    <source>
        <dbReference type="ARBA" id="ARBA00022723"/>
    </source>
</evidence>
<keyword evidence="12" id="KW-0449">Lipoprotein</keyword>
<evidence type="ECO:0000256" key="16">
    <source>
        <dbReference type="RuleBase" id="RU003947"/>
    </source>
</evidence>
<dbReference type="InterPro" id="IPR001952">
    <property type="entry name" value="Alkaline_phosphatase"/>
</dbReference>
<dbReference type="GO" id="GO:0005886">
    <property type="term" value="C:plasma membrane"/>
    <property type="evidence" value="ECO:0007669"/>
    <property type="project" value="UniProtKB-SubCell"/>
</dbReference>
<feature type="non-terminal residue" evidence="18">
    <location>
        <position position="1"/>
    </location>
</feature>
<feature type="binding site" evidence="14">
    <location>
        <position position="177"/>
    </location>
    <ligand>
        <name>Mg(2+)</name>
        <dbReference type="ChEBI" id="CHEBI:18420"/>
    </ligand>
</feature>
<dbReference type="AlphaFoldDB" id="A0A9Q0N568"/>
<protein>
    <recommendedName>
        <fullName evidence="3 16">Alkaline phosphatase</fullName>
        <ecNumber evidence="3 16">3.1.3.1</ecNumber>
    </recommendedName>
</protein>
<evidence type="ECO:0000256" key="11">
    <source>
        <dbReference type="ARBA" id="ARBA00023180"/>
    </source>
</evidence>
<evidence type="ECO:0000256" key="5">
    <source>
        <dbReference type="ARBA" id="ARBA00022622"/>
    </source>
</evidence>
<evidence type="ECO:0000256" key="9">
    <source>
        <dbReference type="ARBA" id="ARBA00022842"/>
    </source>
</evidence>
<comment type="caution">
    <text evidence="18">The sequence shown here is derived from an EMBL/GenBank/DDBJ whole genome shotgun (WGS) entry which is preliminary data.</text>
</comment>
<proteinExistence type="inferred from homology"/>
<feature type="binding site" evidence="14">
    <location>
        <position position="380"/>
    </location>
    <ligand>
        <name>Zn(2+)</name>
        <dbReference type="ChEBI" id="CHEBI:29105"/>
        <label>2</label>
    </ligand>
</feature>
<feature type="binding site" evidence="14">
    <location>
        <position position="175"/>
    </location>
    <ligand>
        <name>Mg(2+)</name>
        <dbReference type="ChEBI" id="CHEBI:18420"/>
    </ligand>
</feature>
<evidence type="ECO:0000313" key="19">
    <source>
        <dbReference type="Proteomes" id="UP001151699"/>
    </source>
</evidence>
<gene>
    <name evidence="18" type="primary">Alp-m_0</name>
    <name evidence="18" type="ORF">Bhyg_08665</name>
</gene>
<feature type="binding site" evidence="14">
    <location>
        <position position="62"/>
    </location>
    <ligand>
        <name>Zn(2+)</name>
        <dbReference type="ChEBI" id="CHEBI:29105"/>
        <label>2</label>
    </ligand>
</feature>
<feature type="binding site" evidence="14">
    <location>
        <position position="342"/>
    </location>
    <ligand>
        <name>Zn(2+)</name>
        <dbReference type="ChEBI" id="CHEBI:29105"/>
        <label>2</label>
    </ligand>
</feature>
<evidence type="ECO:0000256" key="13">
    <source>
        <dbReference type="PIRSR" id="PIRSR601952-1"/>
    </source>
</evidence>
<dbReference type="GO" id="GO:0098552">
    <property type="term" value="C:side of membrane"/>
    <property type="evidence" value="ECO:0007669"/>
    <property type="project" value="UniProtKB-KW"/>
</dbReference>
<dbReference type="OrthoDB" id="5818554at2759"/>
<dbReference type="EMBL" id="WJQU01000002">
    <property type="protein sequence ID" value="KAJ6643700.1"/>
    <property type="molecule type" value="Genomic_DNA"/>
</dbReference>
<keyword evidence="5" id="KW-0336">GPI-anchor</keyword>
<keyword evidence="4" id="KW-1003">Cell membrane</keyword>
<feature type="binding site" evidence="14">
    <location>
        <position position="379"/>
    </location>
    <ligand>
        <name>Zn(2+)</name>
        <dbReference type="ChEBI" id="CHEBI:29105"/>
        <label>2</label>
    </ligand>
</feature>
<evidence type="ECO:0000256" key="1">
    <source>
        <dbReference type="ARBA" id="ARBA00004609"/>
    </source>
</evidence>
<organism evidence="18 19">
    <name type="scientific">Pseudolycoriella hygida</name>
    <dbReference type="NCBI Taxonomy" id="35572"/>
    <lineage>
        <taxon>Eukaryota</taxon>
        <taxon>Metazoa</taxon>
        <taxon>Ecdysozoa</taxon>
        <taxon>Arthropoda</taxon>
        <taxon>Hexapoda</taxon>
        <taxon>Insecta</taxon>
        <taxon>Pterygota</taxon>
        <taxon>Neoptera</taxon>
        <taxon>Endopterygota</taxon>
        <taxon>Diptera</taxon>
        <taxon>Nematocera</taxon>
        <taxon>Sciaroidea</taxon>
        <taxon>Sciaridae</taxon>
        <taxon>Pseudolycoriella</taxon>
    </lineage>
</organism>
<dbReference type="Pfam" id="PF00245">
    <property type="entry name" value="Alk_phosphatase"/>
    <property type="match status" value="1"/>
</dbReference>
<dbReference type="EC" id="3.1.3.1" evidence="3 16"/>
<feature type="binding site" evidence="14">
    <location>
        <position position="338"/>
    </location>
    <ligand>
        <name>Zn(2+)</name>
        <dbReference type="ChEBI" id="CHEBI:29105"/>
        <label>2</label>
    </ligand>
</feature>
<feature type="region of interest" description="Disordered" evidence="17">
    <location>
        <begin position="1"/>
        <end position="26"/>
    </location>
</feature>
<keyword evidence="19" id="KW-1185">Reference proteome</keyword>
<evidence type="ECO:0000256" key="8">
    <source>
        <dbReference type="ARBA" id="ARBA00022833"/>
    </source>
</evidence>
<keyword evidence="10" id="KW-0472">Membrane</keyword>
<dbReference type="SMART" id="SM00098">
    <property type="entry name" value="alkPPc"/>
    <property type="match status" value="1"/>
</dbReference>
<sequence length="463" mass="50816">MHPDIDDDGTPNQRSKRSVHDPRNPENEDLYWIHGAQLALQDLLLKEINTNVAKNIIFFIGDGMSVSTVTAARTYLGQLQGNSGEESSLFFESFPSVGLSKTYCIDKQIADSACTATAYMCGVKANYGTIGVSGRVKRNDCYAAKKPHNRLSSIARWAQLAGKATGIVTTTRVTHASPAGTFAHVANRNYECDADVLNYKQDPVECEDIASQLINGQTGRNFNVILGGGRSKFLPNDVRDEDGHRGSRADGINLIEKWRREKESIGGAYVYDKDGLDRVDLNETTFLLGLFSSTHMDFNLESDTDIQPTLSTMTKAAISVLSKNPNGFFLFVEGGRIDHAHHFTTAKKALDETVQMADAVRVAVTLTNPKDTLTVVSADHSHTMTINGYANRGTDILGLSTSTANDKLPYTTLSYANGPFNYMTTSGKRMDLSKMDMEGDSFRYPSMVPMRSETHGALHLNKI</sequence>
<dbReference type="SUPFAM" id="SSF53649">
    <property type="entry name" value="Alkaline phosphatase-like"/>
    <property type="match status" value="1"/>
</dbReference>
<evidence type="ECO:0000256" key="17">
    <source>
        <dbReference type="SAM" id="MobiDB-lite"/>
    </source>
</evidence>
<feature type="binding site" evidence="14">
    <location>
        <position position="455"/>
    </location>
    <ligand>
        <name>Zn(2+)</name>
        <dbReference type="ChEBI" id="CHEBI:29105"/>
        <label>2</label>
    </ligand>
</feature>
<comment type="cofactor">
    <cofactor evidence="14">
        <name>Mg(2+)</name>
        <dbReference type="ChEBI" id="CHEBI:18420"/>
    </cofactor>
    <text evidence="14">Binds 1 Mg(2+) ion.</text>
</comment>
<keyword evidence="9 14" id="KW-0460">Magnesium</keyword>
<dbReference type="FunFam" id="3.40.720.10:FF:000008">
    <property type="entry name" value="Alkaline phosphatase"/>
    <property type="match status" value="1"/>
</dbReference>
<keyword evidence="6 14" id="KW-0479">Metal-binding</keyword>
<evidence type="ECO:0000256" key="15">
    <source>
        <dbReference type="RuleBase" id="RU003946"/>
    </source>
</evidence>
<comment type="catalytic activity">
    <reaction evidence="16">
        <text>a phosphate monoester + H2O = an alcohol + phosphate</text>
        <dbReference type="Rhea" id="RHEA:15017"/>
        <dbReference type="ChEBI" id="CHEBI:15377"/>
        <dbReference type="ChEBI" id="CHEBI:30879"/>
        <dbReference type="ChEBI" id="CHEBI:43474"/>
        <dbReference type="ChEBI" id="CHEBI:67140"/>
        <dbReference type="EC" id="3.1.3.1"/>
    </reaction>
</comment>
<evidence type="ECO:0000256" key="2">
    <source>
        <dbReference type="ARBA" id="ARBA00005984"/>
    </source>
</evidence>
<feature type="binding site" evidence="14">
    <location>
        <position position="333"/>
    </location>
    <ligand>
        <name>Mg(2+)</name>
        <dbReference type="ChEBI" id="CHEBI:18420"/>
    </ligand>
</feature>
<comment type="subcellular location">
    <subcellularLocation>
        <location evidence="1">Cell membrane</location>
        <topology evidence="1">Lipid-anchor</topology>
        <topology evidence="1">GPI-anchor</topology>
    </subcellularLocation>
</comment>
<evidence type="ECO:0000313" key="18">
    <source>
        <dbReference type="EMBL" id="KAJ6643700.1"/>
    </source>
</evidence>
<dbReference type="PRINTS" id="PR00113">
    <property type="entry name" value="ALKPHPHTASE"/>
</dbReference>
<dbReference type="PROSITE" id="PS00123">
    <property type="entry name" value="ALKALINE_PHOSPHATASE"/>
    <property type="match status" value="1"/>
</dbReference>
<evidence type="ECO:0000256" key="12">
    <source>
        <dbReference type="ARBA" id="ARBA00023288"/>
    </source>
</evidence>
<comment type="similarity">
    <text evidence="2 15">Belongs to the alkaline phosphatase family.</text>
</comment>
<keyword evidence="11" id="KW-0325">Glycoprotein</keyword>
<evidence type="ECO:0000256" key="3">
    <source>
        <dbReference type="ARBA" id="ARBA00012647"/>
    </source>
</evidence>
<evidence type="ECO:0000256" key="7">
    <source>
        <dbReference type="ARBA" id="ARBA00022801"/>
    </source>
</evidence>
<evidence type="ECO:0000256" key="14">
    <source>
        <dbReference type="PIRSR" id="PIRSR601952-2"/>
    </source>
</evidence>
<evidence type="ECO:0000256" key="4">
    <source>
        <dbReference type="ARBA" id="ARBA00022475"/>
    </source>
</evidence>
<dbReference type="PANTHER" id="PTHR11596">
    <property type="entry name" value="ALKALINE PHOSPHATASE"/>
    <property type="match status" value="1"/>
</dbReference>
<feature type="binding site" evidence="14">
    <location>
        <position position="62"/>
    </location>
    <ligand>
        <name>Mg(2+)</name>
        <dbReference type="ChEBI" id="CHEBI:18420"/>
    </ligand>
</feature>
<comment type="cofactor">
    <cofactor evidence="14">
        <name>Zn(2+)</name>
        <dbReference type="ChEBI" id="CHEBI:29105"/>
    </cofactor>
    <text evidence="14">Binds 2 Zn(2+) ions.</text>
</comment>